<organism evidence="1 2">
    <name type="scientific">Nesidiocoris tenuis</name>
    <dbReference type="NCBI Taxonomy" id="355587"/>
    <lineage>
        <taxon>Eukaryota</taxon>
        <taxon>Metazoa</taxon>
        <taxon>Ecdysozoa</taxon>
        <taxon>Arthropoda</taxon>
        <taxon>Hexapoda</taxon>
        <taxon>Insecta</taxon>
        <taxon>Pterygota</taxon>
        <taxon>Neoptera</taxon>
        <taxon>Paraneoptera</taxon>
        <taxon>Hemiptera</taxon>
        <taxon>Heteroptera</taxon>
        <taxon>Panheteroptera</taxon>
        <taxon>Cimicomorpha</taxon>
        <taxon>Miridae</taxon>
        <taxon>Dicyphina</taxon>
        <taxon>Nesidiocoris</taxon>
    </lineage>
</organism>
<protein>
    <submittedName>
        <fullName evidence="1">Uncharacterized protein</fullName>
    </submittedName>
</protein>
<proteinExistence type="predicted"/>
<sequence length="109" mass="12021">LVSSISCLTWKKSCPHVSTERKSRLVDVHPSPKWPLLNNSNFEYLSHSSRGSRGNCGRNREPSIVIGDLSQDAGRDPEIGGRIVSHLPRGSAPGRFRRHGNGRILLLAL</sequence>
<dbReference type="Proteomes" id="UP000479000">
    <property type="component" value="Unassembled WGS sequence"/>
</dbReference>
<dbReference type="AlphaFoldDB" id="A0A6H5GZK0"/>
<evidence type="ECO:0000313" key="1">
    <source>
        <dbReference type="EMBL" id="CAB0008636.1"/>
    </source>
</evidence>
<name>A0A6H5GZK0_9HEMI</name>
<gene>
    <name evidence="1" type="ORF">NTEN_LOCUS13882</name>
</gene>
<dbReference type="EMBL" id="CADCXU010020501">
    <property type="protein sequence ID" value="CAB0008636.1"/>
    <property type="molecule type" value="Genomic_DNA"/>
</dbReference>
<feature type="non-terminal residue" evidence="1">
    <location>
        <position position="1"/>
    </location>
</feature>
<reference evidence="1 2" key="1">
    <citation type="submission" date="2020-02" db="EMBL/GenBank/DDBJ databases">
        <authorList>
            <person name="Ferguson B K."/>
        </authorList>
    </citation>
    <scope>NUCLEOTIDE SEQUENCE [LARGE SCALE GENOMIC DNA]</scope>
</reference>
<evidence type="ECO:0000313" key="2">
    <source>
        <dbReference type="Proteomes" id="UP000479000"/>
    </source>
</evidence>
<keyword evidence="2" id="KW-1185">Reference proteome</keyword>
<accession>A0A6H5GZK0</accession>